<reference evidence="6 8" key="2">
    <citation type="submission" date="2019-07" db="EMBL/GenBank/DDBJ databases">
        <title>Genomic Encyclopedia of Type Strains, Phase I: the one thousand microbial genomes (KMG-I) project.</title>
        <authorList>
            <person name="Kyrpides N."/>
        </authorList>
    </citation>
    <scope>NUCLEOTIDE SEQUENCE [LARGE SCALE GENOMIC DNA]</scope>
    <source>
        <strain evidence="6 8">DSM 17909</strain>
    </source>
</reference>
<dbReference type="EMBL" id="FO704550">
    <property type="protein sequence ID" value="CDG19338.1"/>
    <property type="molecule type" value="Genomic_DNA"/>
</dbReference>
<name>A0A068QWK8_9GAMM</name>
<dbReference type="RefSeq" id="WP_045973010.1">
    <property type="nucleotide sequence ID" value="NZ_CAWMED010000001.1"/>
</dbReference>
<dbReference type="PANTHER" id="PTHR38780:SF1">
    <property type="entry name" value="PROTEIN TUSC"/>
    <property type="match status" value="1"/>
</dbReference>
<evidence type="ECO:0000313" key="6">
    <source>
        <dbReference type="EMBL" id="TYP05814.1"/>
    </source>
</evidence>
<keyword evidence="2 4" id="KW-0963">Cytoplasm</keyword>
<dbReference type="STRING" id="351671.XDD1_3653"/>
<accession>A0A068QWK8</accession>
<evidence type="ECO:0000256" key="2">
    <source>
        <dbReference type="ARBA" id="ARBA00022490"/>
    </source>
</evidence>
<dbReference type="HAMAP" id="MF_00389">
    <property type="entry name" value="Thiourid_synth_C"/>
    <property type="match status" value="1"/>
</dbReference>
<evidence type="ECO:0000313" key="7">
    <source>
        <dbReference type="Proteomes" id="UP000032721"/>
    </source>
</evidence>
<reference evidence="5 7" key="1">
    <citation type="submission" date="2013-07" db="EMBL/GenBank/DDBJ databases">
        <authorList>
            <person name="Genoscope - CEA"/>
        </authorList>
    </citation>
    <scope>NUCLEOTIDE SEQUENCE [LARGE SCALE GENOMIC DNA]</scope>
    <source>
        <strain evidence="5">FRM16</strain>
        <strain evidence="7">FRM16 / DSM 17909</strain>
    </source>
</reference>
<dbReference type="Pfam" id="PF02635">
    <property type="entry name" value="DsrE"/>
    <property type="match status" value="1"/>
</dbReference>
<dbReference type="InterPro" id="IPR017462">
    <property type="entry name" value="Sulphur_relay_TusC/DsrF"/>
</dbReference>
<dbReference type="NCBIfam" id="TIGR03010">
    <property type="entry name" value="sulf_tusC_dsrF"/>
    <property type="match status" value="1"/>
</dbReference>
<comment type="function">
    <text evidence="4">Part of a sulfur-relay system required for 2-thiolation of 5-methylaminomethyl-2-thiouridine (mnm(5)s(2)U) at tRNA wobble positions.</text>
</comment>
<keyword evidence="8" id="KW-1185">Reference proteome</keyword>
<dbReference type="EMBL" id="VNHN01000028">
    <property type="protein sequence ID" value="TYP05814.1"/>
    <property type="molecule type" value="Genomic_DNA"/>
</dbReference>
<evidence type="ECO:0000256" key="1">
    <source>
        <dbReference type="ARBA" id="ARBA00005996"/>
    </source>
</evidence>
<comment type="similarity">
    <text evidence="1 4">Belongs to the DsrF/TusC family.</text>
</comment>
<dbReference type="NCBIfam" id="NF001238">
    <property type="entry name" value="PRK00211.1"/>
    <property type="match status" value="1"/>
</dbReference>
<evidence type="ECO:0000313" key="5">
    <source>
        <dbReference type="EMBL" id="CDG19338.1"/>
    </source>
</evidence>
<comment type="subunit">
    <text evidence="4">Heterohexamer, formed by a dimer of trimers. The hexameric TusBCD complex contains 2 copies each of TusB, TusC and TusD. The TusBCD complex interacts with TusE.</text>
</comment>
<dbReference type="GO" id="GO:0008033">
    <property type="term" value="P:tRNA processing"/>
    <property type="evidence" value="ECO:0007669"/>
    <property type="project" value="UniProtKB-UniRule"/>
</dbReference>
<keyword evidence="3 4" id="KW-0819">tRNA processing</keyword>
<dbReference type="Proteomes" id="UP000032721">
    <property type="component" value="Chromosome"/>
</dbReference>
<dbReference type="KEGG" id="xdo:XDD1_3653"/>
<dbReference type="GO" id="GO:0005737">
    <property type="term" value="C:cytoplasm"/>
    <property type="evidence" value="ECO:0007669"/>
    <property type="project" value="UniProtKB-SubCell"/>
</dbReference>
<dbReference type="InterPro" id="IPR027396">
    <property type="entry name" value="DsrEFH-like"/>
</dbReference>
<dbReference type="SUPFAM" id="SSF75169">
    <property type="entry name" value="DsrEFH-like"/>
    <property type="match status" value="1"/>
</dbReference>
<dbReference type="PANTHER" id="PTHR38780">
    <property type="entry name" value="PROTEIN TUSC"/>
    <property type="match status" value="1"/>
</dbReference>
<evidence type="ECO:0000256" key="4">
    <source>
        <dbReference type="HAMAP-Rule" id="MF_00389"/>
    </source>
</evidence>
<protein>
    <recommendedName>
        <fullName evidence="4">Protein TusC</fullName>
    </recommendedName>
    <alternativeName>
        <fullName evidence="4">tRNA 2-thiouridine synthesizing protein C</fullName>
    </alternativeName>
</protein>
<sequence length="119" mass="13043">MKKIAFVFTEAPHGSSAGREGLDALLATSALTEQIGVFFISDGVFQLLANQQPDKILSRDYISTFKILPLYDIDKCYVCLDDLVIRGGSPTSHFVLEAELLSATAIRELLAGYDVVLKF</sequence>
<dbReference type="InterPro" id="IPR003787">
    <property type="entry name" value="Sulphur_relay_DsrE/F-like"/>
</dbReference>
<dbReference type="InterPro" id="IPR037450">
    <property type="entry name" value="Sulphur_relay_TusC"/>
</dbReference>
<dbReference type="HOGENOM" id="CLU_155943_1_0_6"/>
<dbReference type="AlphaFoldDB" id="A0A068QWK8"/>
<organism evidence="5 7">
    <name type="scientific">Xenorhabdus doucetiae</name>
    <dbReference type="NCBI Taxonomy" id="351671"/>
    <lineage>
        <taxon>Bacteria</taxon>
        <taxon>Pseudomonadati</taxon>
        <taxon>Pseudomonadota</taxon>
        <taxon>Gammaproteobacteria</taxon>
        <taxon>Enterobacterales</taxon>
        <taxon>Morganellaceae</taxon>
        <taxon>Xenorhabdus</taxon>
    </lineage>
</organism>
<gene>
    <name evidence="4 5" type="primary">tusC</name>
    <name evidence="6" type="ORF">LY16_01958</name>
    <name evidence="5" type="ORF">XDD1_3653</name>
</gene>
<comment type="subcellular location">
    <subcellularLocation>
        <location evidence="4">Cytoplasm</location>
    </subcellularLocation>
</comment>
<dbReference type="OrthoDB" id="9789418at2"/>
<proteinExistence type="inferred from homology"/>
<evidence type="ECO:0000313" key="8">
    <source>
        <dbReference type="Proteomes" id="UP000324170"/>
    </source>
</evidence>
<evidence type="ECO:0000256" key="3">
    <source>
        <dbReference type="ARBA" id="ARBA00022694"/>
    </source>
</evidence>
<dbReference type="Gene3D" id="3.40.1260.10">
    <property type="entry name" value="DsrEFH-like"/>
    <property type="match status" value="1"/>
</dbReference>
<dbReference type="Proteomes" id="UP000324170">
    <property type="component" value="Unassembled WGS sequence"/>
</dbReference>